<accession>A0A938BL48</accession>
<evidence type="ECO:0000259" key="2">
    <source>
        <dbReference type="Pfam" id="PF01458"/>
    </source>
</evidence>
<evidence type="ECO:0000313" key="4">
    <source>
        <dbReference type="EMBL" id="MBM3274911.1"/>
    </source>
</evidence>
<dbReference type="Pfam" id="PF19295">
    <property type="entry name" value="SufBD_N"/>
    <property type="match status" value="1"/>
</dbReference>
<reference evidence="4 5" key="1">
    <citation type="submission" date="2019-03" db="EMBL/GenBank/DDBJ databases">
        <title>Lake Tanganyika Metagenome-Assembled Genomes (MAGs).</title>
        <authorList>
            <person name="Tran P."/>
        </authorList>
    </citation>
    <scope>NUCLEOTIDE SEQUENCE [LARGE SCALE GENOMIC DNA]</scope>
    <source>
        <strain evidence="4">K_DeepCast_65m_m2_236</strain>
    </source>
</reference>
<dbReference type="InterPro" id="IPR037284">
    <property type="entry name" value="SUF_FeS_clus_asmbl_SufBD_sf"/>
</dbReference>
<dbReference type="InterPro" id="IPR000825">
    <property type="entry name" value="SUF_FeS_clus_asmbl_SufBD_core"/>
</dbReference>
<dbReference type="InterPro" id="IPR055346">
    <property type="entry name" value="Fe-S_cluster_assembly_SufBD"/>
</dbReference>
<dbReference type="InterPro" id="IPR045595">
    <property type="entry name" value="SufBD_N"/>
</dbReference>
<dbReference type="EMBL" id="VGJX01000373">
    <property type="protein sequence ID" value="MBM3274911.1"/>
    <property type="molecule type" value="Genomic_DNA"/>
</dbReference>
<dbReference type="InterPro" id="IPR011542">
    <property type="entry name" value="SUF_FeS_clus_asmbl_SufD"/>
</dbReference>
<organism evidence="4 5">
    <name type="scientific">Candidatus Tanganyikabacteria bacterium</name>
    <dbReference type="NCBI Taxonomy" id="2961651"/>
    <lineage>
        <taxon>Bacteria</taxon>
        <taxon>Bacillati</taxon>
        <taxon>Candidatus Sericytochromatia</taxon>
        <taxon>Candidatus Tanganyikabacteria</taxon>
    </lineage>
</organism>
<name>A0A938BL48_9BACT</name>
<dbReference type="PANTHER" id="PTHR43575:SF1">
    <property type="entry name" value="PROTEIN ABCI7, CHLOROPLASTIC"/>
    <property type="match status" value="1"/>
</dbReference>
<dbReference type="SUPFAM" id="SSF101960">
    <property type="entry name" value="Stabilizer of iron transporter SufD"/>
    <property type="match status" value="1"/>
</dbReference>
<dbReference type="Proteomes" id="UP000703893">
    <property type="component" value="Unassembled WGS sequence"/>
</dbReference>
<feature type="domain" description="SUF system FeS cluster assembly SufBD core" evidence="2">
    <location>
        <begin position="193"/>
        <end position="422"/>
    </location>
</feature>
<comment type="caution">
    <text evidence="4">The sequence shown here is derived from an EMBL/GenBank/DDBJ whole genome shotgun (WGS) entry which is preliminary data.</text>
</comment>
<protein>
    <submittedName>
        <fullName evidence="4">Fe-S cluster assembly protein SufD</fullName>
    </submittedName>
</protein>
<sequence>MPVDHSGREARASYARGDALRRFADKFESWRGNPGEPIWLSRIRKDAFARLAERGFPTSRDEGWKYSNVASFLAIDYRLADPAELTRSELASAGVDLWDGPQLVFVNGRYSPGLSKLGTLPLGVRAEPLTAAIDNGYVALVKRAFGPPFVEPSSFAALNAVFFTDGALLIIDRKAIAPKPVHLVYVTVSDGEPEFCAVRNLIVCEEASQVTVVETFLTLGEGKPGVFTDAVTQIVLEPCAILDHYRVQREGESTIHVGTQTATLDRGAQFRTTTFTLGGALVRNDHAALLDGEGAQCHLTGLYVASGDQKVDHSLVIDHAKPHGTSHQVYKGIVDDSAHGTFAGKVVVRPGAAKSDAHQTNQNLQLSPAAVVNTRPQLEIYNDDVQCSHGATIGQLDANALFYLRSRGLDGDEARALLTYAFAAELVEKAAVPAVRAAVSQFLLERLPSIHGLENSTEVSA</sequence>
<dbReference type="NCBIfam" id="TIGR01981">
    <property type="entry name" value="sufD"/>
    <property type="match status" value="1"/>
</dbReference>
<dbReference type="AlphaFoldDB" id="A0A938BL48"/>
<dbReference type="Pfam" id="PF01458">
    <property type="entry name" value="SUFBD_core"/>
    <property type="match status" value="1"/>
</dbReference>
<dbReference type="PANTHER" id="PTHR43575">
    <property type="entry name" value="PROTEIN ABCI7, CHLOROPLASTIC"/>
    <property type="match status" value="1"/>
</dbReference>
<evidence type="ECO:0000256" key="1">
    <source>
        <dbReference type="ARBA" id="ARBA00043967"/>
    </source>
</evidence>
<dbReference type="GO" id="GO:0016226">
    <property type="term" value="P:iron-sulfur cluster assembly"/>
    <property type="evidence" value="ECO:0007669"/>
    <property type="project" value="InterPro"/>
</dbReference>
<evidence type="ECO:0000259" key="3">
    <source>
        <dbReference type="Pfam" id="PF19295"/>
    </source>
</evidence>
<feature type="domain" description="SUF system FeS cluster assembly SufBD N-terminal" evidence="3">
    <location>
        <begin position="40"/>
        <end position="182"/>
    </location>
</feature>
<proteinExistence type="inferred from homology"/>
<gene>
    <name evidence="4" type="primary">sufD</name>
    <name evidence="4" type="ORF">FJZ00_07145</name>
</gene>
<evidence type="ECO:0000313" key="5">
    <source>
        <dbReference type="Proteomes" id="UP000703893"/>
    </source>
</evidence>
<comment type="similarity">
    <text evidence="1">Belongs to the iron-sulfur cluster assembly SufBD family.</text>
</comment>